<dbReference type="GO" id="GO:0008483">
    <property type="term" value="F:transaminase activity"/>
    <property type="evidence" value="ECO:0007669"/>
    <property type="project" value="UniProtKB-KW"/>
</dbReference>
<dbReference type="PANTHER" id="PTHR42743:SF11">
    <property type="entry name" value="AMINODEOXYCHORISMATE LYASE"/>
    <property type="match status" value="1"/>
</dbReference>
<gene>
    <name evidence="12" type="ORF">QR79_02520</name>
</gene>
<evidence type="ECO:0000256" key="5">
    <source>
        <dbReference type="ARBA" id="ARBA00009320"/>
    </source>
</evidence>
<evidence type="ECO:0000256" key="9">
    <source>
        <dbReference type="ARBA" id="ARBA00048212"/>
    </source>
</evidence>
<dbReference type="InterPro" id="IPR050571">
    <property type="entry name" value="Class-IV_PLP-Dep_Aminotrnsfr"/>
</dbReference>
<comment type="function">
    <text evidence="1">Acts on leucine, isoleucine and valine.</text>
</comment>
<evidence type="ECO:0000256" key="10">
    <source>
        <dbReference type="ARBA" id="ARBA00048798"/>
    </source>
</evidence>
<reference evidence="12 13" key="1">
    <citation type="submission" date="2014-11" db="EMBL/GenBank/DDBJ databases">
        <title>Comparative genomics of Methylobacterium species.</title>
        <authorList>
            <person name="Chaudhry V."/>
            <person name="Patil P.B."/>
        </authorList>
    </citation>
    <scope>NUCLEOTIDE SEQUENCE [LARGE SCALE GENOMIC DNA]</scope>
    <source>
        <strain evidence="12 13">SE3.6</strain>
    </source>
</reference>
<dbReference type="Gene3D" id="3.20.10.10">
    <property type="entry name" value="D-amino Acid Aminotransferase, subunit A, domain 2"/>
    <property type="match status" value="1"/>
</dbReference>
<proteinExistence type="inferred from homology"/>
<dbReference type="EMBL" id="JTHG01000017">
    <property type="protein sequence ID" value="KMO26439.1"/>
    <property type="molecule type" value="Genomic_DNA"/>
</dbReference>
<comment type="catalytic activity">
    <reaction evidence="9">
        <text>L-valine + 2-oxoglutarate = 3-methyl-2-oxobutanoate + L-glutamate</text>
        <dbReference type="Rhea" id="RHEA:24813"/>
        <dbReference type="ChEBI" id="CHEBI:11851"/>
        <dbReference type="ChEBI" id="CHEBI:16810"/>
        <dbReference type="ChEBI" id="CHEBI:29985"/>
        <dbReference type="ChEBI" id="CHEBI:57762"/>
        <dbReference type="EC" id="2.6.1.42"/>
    </reaction>
</comment>
<comment type="catalytic activity">
    <reaction evidence="10">
        <text>L-isoleucine + 2-oxoglutarate = (S)-3-methyl-2-oxopentanoate + L-glutamate</text>
        <dbReference type="Rhea" id="RHEA:24801"/>
        <dbReference type="ChEBI" id="CHEBI:16810"/>
        <dbReference type="ChEBI" id="CHEBI:29985"/>
        <dbReference type="ChEBI" id="CHEBI:35146"/>
        <dbReference type="ChEBI" id="CHEBI:58045"/>
        <dbReference type="EC" id="2.6.1.42"/>
    </reaction>
</comment>
<dbReference type="SUPFAM" id="SSF56752">
    <property type="entry name" value="D-aminoacid aminotransferase-like PLP-dependent enzymes"/>
    <property type="match status" value="1"/>
</dbReference>
<dbReference type="Gene3D" id="3.30.470.10">
    <property type="match status" value="1"/>
</dbReference>
<comment type="pathway">
    <text evidence="4">Amino-acid biosynthesis; L-leucine biosynthesis; L-leucine from 3-methyl-2-oxobutanoate: step 4/4.</text>
</comment>
<evidence type="ECO:0000256" key="7">
    <source>
        <dbReference type="ARBA" id="ARBA00014472"/>
    </source>
</evidence>
<comment type="pathway">
    <text evidence="3">Amino-acid biosynthesis; L-valine biosynthesis; L-valine from pyruvate: step 4/4.</text>
</comment>
<keyword evidence="13" id="KW-1185">Reference proteome</keyword>
<evidence type="ECO:0000256" key="11">
    <source>
        <dbReference type="ARBA" id="ARBA00049229"/>
    </source>
</evidence>
<evidence type="ECO:0000256" key="8">
    <source>
        <dbReference type="ARBA" id="ARBA00023304"/>
    </source>
</evidence>
<dbReference type="PANTHER" id="PTHR42743">
    <property type="entry name" value="AMINO-ACID AMINOTRANSFERASE"/>
    <property type="match status" value="1"/>
</dbReference>
<dbReference type="Proteomes" id="UP000036471">
    <property type="component" value="Unassembled WGS sequence"/>
</dbReference>
<dbReference type="InterPro" id="IPR043131">
    <property type="entry name" value="BCAT-like_N"/>
</dbReference>
<dbReference type="Pfam" id="PF01063">
    <property type="entry name" value="Aminotran_4"/>
    <property type="match status" value="1"/>
</dbReference>
<evidence type="ECO:0000256" key="3">
    <source>
        <dbReference type="ARBA" id="ARBA00004931"/>
    </source>
</evidence>
<dbReference type="InterPro" id="IPR001544">
    <property type="entry name" value="Aminotrans_IV"/>
</dbReference>
<evidence type="ECO:0000256" key="2">
    <source>
        <dbReference type="ARBA" id="ARBA00004824"/>
    </source>
</evidence>
<keyword evidence="8" id="KW-0100">Branched-chain amino acid biosynthesis</keyword>
<dbReference type="InterPro" id="IPR036038">
    <property type="entry name" value="Aminotransferase-like"/>
</dbReference>
<dbReference type="EC" id="2.6.1.42" evidence="6"/>
<keyword evidence="12" id="KW-0808">Transferase</keyword>
<evidence type="ECO:0000313" key="12">
    <source>
        <dbReference type="EMBL" id="KMO26439.1"/>
    </source>
</evidence>
<protein>
    <recommendedName>
        <fullName evidence="7">Probable branched-chain-amino-acid aminotransferase</fullName>
        <ecNumber evidence="6">2.6.1.42</ecNumber>
    </recommendedName>
</protein>
<evidence type="ECO:0000256" key="1">
    <source>
        <dbReference type="ARBA" id="ARBA00003109"/>
    </source>
</evidence>
<evidence type="ECO:0000313" key="13">
    <source>
        <dbReference type="Proteomes" id="UP000036471"/>
    </source>
</evidence>
<comment type="catalytic activity">
    <reaction evidence="11">
        <text>L-leucine + 2-oxoglutarate = 4-methyl-2-oxopentanoate + L-glutamate</text>
        <dbReference type="Rhea" id="RHEA:18321"/>
        <dbReference type="ChEBI" id="CHEBI:16810"/>
        <dbReference type="ChEBI" id="CHEBI:17865"/>
        <dbReference type="ChEBI" id="CHEBI:29985"/>
        <dbReference type="ChEBI" id="CHEBI:57427"/>
        <dbReference type="EC" id="2.6.1.42"/>
    </reaction>
</comment>
<keyword evidence="8" id="KW-0028">Amino-acid biosynthesis</keyword>
<comment type="caution">
    <text evidence="12">The sequence shown here is derived from an EMBL/GenBank/DDBJ whole genome shotgun (WGS) entry which is preliminary data.</text>
</comment>
<comment type="pathway">
    <text evidence="2">Amino-acid biosynthesis; L-isoleucine biosynthesis; L-isoleucine from 2-oxobutanoate: step 4/4.</text>
</comment>
<comment type="similarity">
    <text evidence="5">Belongs to the class-IV pyridoxal-phosphate-dependent aminotransferase family.</text>
</comment>
<organism evidence="12 13">
    <name type="scientific">Methylobacterium indicum</name>
    <dbReference type="NCBI Taxonomy" id="1775910"/>
    <lineage>
        <taxon>Bacteria</taxon>
        <taxon>Pseudomonadati</taxon>
        <taxon>Pseudomonadota</taxon>
        <taxon>Alphaproteobacteria</taxon>
        <taxon>Hyphomicrobiales</taxon>
        <taxon>Methylobacteriaceae</taxon>
        <taxon>Methylobacterium</taxon>
    </lineage>
</organism>
<name>A0ABR5HJE2_9HYPH</name>
<dbReference type="InterPro" id="IPR043132">
    <property type="entry name" value="BCAT-like_C"/>
</dbReference>
<evidence type="ECO:0000256" key="4">
    <source>
        <dbReference type="ARBA" id="ARBA00005072"/>
    </source>
</evidence>
<sequence>MPVTETSSTQTPTPWAAGAAYIDGRFMPIAEAAIPITDWGYRRSDVTYDVVGVRDGAFFRLDDHVRRFRASMETFRLKPPEDDAAIKRVLHRCVALAGLRDAYVAMDCLRGRPPAGQPYHPAFARNYLAAFALPWISLVRPDVMERGAHLVVAETLRIPTRSVDPRAKNFHWADLTRGQFEARDRGADFCVLLDEDGHVTEGPGFNLFVVAEGRLATPDAGVLEGLTRQSVIELADELGMPVAVRKVGVAELRDADEILLVTTAGGIMPASRIDGRIMGNDRPGPVFRRLHDAFWGKRAGGWHATPVDYAAGEA</sequence>
<accession>A0ABR5HJE2</accession>
<evidence type="ECO:0000256" key="6">
    <source>
        <dbReference type="ARBA" id="ARBA00013053"/>
    </source>
</evidence>
<keyword evidence="12" id="KW-0032">Aminotransferase</keyword>